<keyword evidence="3" id="KW-0808">Transferase</keyword>
<dbReference type="RefSeq" id="WP_343047190.1">
    <property type="nucleotide sequence ID" value="NZ_JACCFP010000001.1"/>
</dbReference>
<keyword evidence="4" id="KW-1185">Reference proteome</keyword>
<dbReference type="InterPro" id="IPR000073">
    <property type="entry name" value="AB_hydrolase_1"/>
</dbReference>
<sequence>MPSPTLTSLATAARNAWAISPLGDGIEGYDGLPAEVVADAPHRRLVRYRRTTPATTARPVLLVPPLAVSTRCYDLRPGQSLVAHLLERGHDTWLVDYGDITFADRGMGFEDWIDDIIPGAVRTVSEAHGGAGVDIVAWSLGGTMSLLMAASHPDLPVSSITAFGTPIDYSKNPAVQGFALADKYLGTWLTTLPTAAMGGVPRHLVRTSYRAMAPKRELTKALYLARNILDPETLGRTEAVDDFISAMPGYPGRAYNQMHSRLFARNELATGRVQLSRHRTVDLANVDTRVLFVGSRTDNIGPAACVRAGVDVVPGARYRAADGLSHLGLVAGVRASEISWPLLDEFLAEEGDQPDGQWPWPAGASTRAGRNSASTSTTAPMNAPA</sequence>
<dbReference type="PANTHER" id="PTHR36837">
    <property type="entry name" value="POLY(3-HYDROXYALKANOATE) POLYMERASE SUBUNIT PHAC"/>
    <property type="match status" value="1"/>
</dbReference>
<proteinExistence type="predicted"/>
<protein>
    <submittedName>
        <fullName evidence="3">Polyhydroxyalkanoate synthase</fullName>
        <ecNumber evidence="3">2.3.1.-</ecNumber>
    </submittedName>
</protein>
<evidence type="ECO:0000313" key="3">
    <source>
        <dbReference type="EMBL" id="NYJ02111.1"/>
    </source>
</evidence>
<dbReference type="GO" id="GO:0016746">
    <property type="term" value="F:acyltransferase activity"/>
    <property type="evidence" value="ECO:0007669"/>
    <property type="project" value="UniProtKB-KW"/>
</dbReference>
<dbReference type="PANTHER" id="PTHR36837:SF4">
    <property type="entry name" value="BLR0908 PROTEIN"/>
    <property type="match status" value="1"/>
</dbReference>
<accession>A0A853C4N6</accession>
<dbReference type="SUPFAM" id="SSF53474">
    <property type="entry name" value="alpha/beta-Hydrolases"/>
    <property type="match status" value="1"/>
</dbReference>
<dbReference type="EC" id="2.3.1.-" evidence="3"/>
<dbReference type="Pfam" id="PF00561">
    <property type="entry name" value="Abhydrolase_1"/>
    <property type="match status" value="1"/>
</dbReference>
<gene>
    <name evidence="3" type="ORF">HNR19_002809</name>
</gene>
<reference evidence="3 4" key="1">
    <citation type="submission" date="2020-07" db="EMBL/GenBank/DDBJ databases">
        <title>Sequencing the genomes of 1000 actinobacteria strains.</title>
        <authorList>
            <person name="Klenk H.-P."/>
        </authorList>
    </citation>
    <scope>NUCLEOTIDE SEQUENCE [LARGE SCALE GENOMIC DNA]</scope>
    <source>
        <strain evidence="3 4">DSM 103833</strain>
    </source>
</reference>
<dbReference type="EMBL" id="JACCFP010000001">
    <property type="protein sequence ID" value="NYJ02111.1"/>
    <property type="molecule type" value="Genomic_DNA"/>
</dbReference>
<evidence type="ECO:0000256" key="1">
    <source>
        <dbReference type="SAM" id="MobiDB-lite"/>
    </source>
</evidence>
<feature type="region of interest" description="Disordered" evidence="1">
    <location>
        <begin position="350"/>
        <end position="385"/>
    </location>
</feature>
<organism evidence="3 4">
    <name type="scientific">Nocardioides thalensis</name>
    <dbReference type="NCBI Taxonomy" id="1914755"/>
    <lineage>
        <taxon>Bacteria</taxon>
        <taxon>Bacillati</taxon>
        <taxon>Actinomycetota</taxon>
        <taxon>Actinomycetes</taxon>
        <taxon>Propionibacteriales</taxon>
        <taxon>Nocardioidaceae</taxon>
        <taxon>Nocardioides</taxon>
    </lineage>
</organism>
<dbReference type="Gene3D" id="3.40.50.1820">
    <property type="entry name" value="alpha/beta hydrolase"/>
    <property type="match status" value="1"/>
</dbReference>
<feature type="domain" description="AB hydrolase-1" evidence="2">
    <location>
        <begin position="81"/>
        <end position="238"/>
    </location>
</feature>
<comment type="caution">
    <text evidence="3">The sequence shown here is derived from an EMBL/GenBank/DDBJ whole genome shotgun (WGS) entry which is preliminary data.</text>
</comment>
<dbReference type="InterPro" id="IPR051321">
    <property type="entry name" value="PHA/PHB_synthase"/>
</dbReference>
<feature type="compositionally biased region" description="Polar residues" evidence="1">
    <location>
        <begin position="368"/>
        <end position="385"/>
    </location>
</feature>
<dbReference type="InterPro" id="IPR029058">
    <property type="entry name" value="AB_hydrolase_fold"/>
</dbReference>
<dbReference type="Proteomes" id="UP000530424">
    <property type="component" value="Unassembled WGS sequence"/>
</dbReference>
<evidence type="ECO:0000259" key="2">
    <source>
        <dbReference type="Pfam" id="PF00561"/>
    </source>
</evidence>
<evidence type="ECO:0000313" key="4">
    <source>
        <dbReference type="Proteomes" id="UP000530424"/>
    </source>
</evidence>
<keyword evidence="3" id="KW-0012">Acyltransferase</keyword>
<name>A0A853C4N6_9ACTN</name>
<dbReference type="AlphaFoldDB" id="A0A853C4N6"/>